<dbReference type="eggNOG" id="COG0612">
    <property type="taxonomic scope" value="Bacteria"/>
</dbReference>
<evidence type="ECO:0000313" key="4">
    <source>
        <dbReference type="Proteomes" id="UP000000271"/>
    </source>
</evidence>
<dbReference type="MEROPS" id="M16.A20"/>
<dbReference type="HOGENOM" id="CLU_052317_0_0_9"/>
<evidence type="ECO:0000313" key="3">
    <source>
        <dbReference type="EMBL" id="ADH99311.1"/>
    </source>
</evidence>
<evidence type="ECO:0000259" key="1">
    <source>
        <dbReference type="Pfam" id="PF00675"/>
    </source>
</evidence>
<dbReference type="EMBL" id="CP001791">
    <property type="protein sequence ID" value="ADH99311.1"/>
    <property type="molecule type" value="Genomic_DNA"/>
</dbReference>
<name>D6XU25_BACIE</name>
<gene>
    <name evidence="3" type="ordered locus">Bsel_1804</name>
</gene>
<dbReference type="PANTHER" id="PTHR11851:SF134">
    <property type="entry name" value="ZINC-DEPENDENT PROTEASE"/>
    <property type="match status" value="1"/>
</dbReference>
<accession>D6XU25</accession>
<dbReference type="PANTHER" id="PTHR11851">
    <property type="entry name" value="METALLOPROTEASE"/>
    <property type="match status" value="1"/>
</dbReference>
<protein>
    <submittedName>
        <fullName evidence="3">Peptidase M16 domain protein</fullName>
    </submittedName>
</protein>
<dbReference type="Gene3D" id="3.30.830.10">
    <property type="entry name" value="Metalloenzyme, LuxS/M16 peptidase-like"/>
    <property type="match status" value="2"/>
</dbReference>
<evidence type="ECO:0000259" key="2">
    <source>
        <dbReference type="Pfam" id="PF05193"/>
    </source>
</evidence>
<keyword evidence="4" id="KW-1185">Reference proteome</keyword>
<dbReference type="InterPro" id="IPR050361">
    <property type="entry name" value="MPP/UQCRC_Complex"/>
</dbReference>
<proteinExistence type="predicted"/>
<reference evidence="3" key="1">
    <citation type="submission" date="2009-10" db="EMBL/GenBank/DDBJ databases">
        <title>Complete sequence of Bacillus selenitireducens MLS10.</title>
        <authorList>
            <consortium name="US DOE Joint Genome Institute"/>
            <person name="Lucas S."/>
            <person name="Copeland A."/>
            <person name="Lapidus A."/>
            <person name="Glavina del Rio T."/>
            <person name="Dalin E."/>
            <person name="Tice H."/>
            <person name="Bruce D."/>
            <person name="Goodwin L."/>
            <person name="Pitluck S."/>
            <person name="Sims D."/>
            <person name="Brettin T."/>
            <person name="Detter J.C."/>
            <person name="Han C."/>
            <person name="Larimer F."/>
            <person name="Land M."/>
            <person name="Hauser L."/>
            <person name="Kyrpides N."/>
            <person name="Ovchinnikova G."/>
            <person name="Stolz J."/>
        </authorList>
    </citation>
    <scope>NUCLEOTIDE SEQUENCE [LARGE SCALE GENOMIC DNA]</scope>
    <source>
        <strain evidence="3">MLS10</strain>
    </source>
</reference>
<feature type="domain" description="Peptidase M16 C-terminal" evidence="2">
    <location>
        <begin position="182"/>
        <end position="363"/>
    </location>
</feature>
<dbReference type="InterPro" id="IPR011765">
    <property type="entry name" value="Pept_M16_N"/>
</dbReference>
<feature type="domain" description="Peptidase M16 N-terminal" evidence="1">
    <location>
        <begin position="63"/>
        <end position="175"/>
    </location>
</feature>
<dbReference type="InterPro" id="IPR007863">
    <property type="entry name" value="Peptidase_M16_C"/>
</dbReference>
<dbReference type="RefSeq" id="WP_013172735.1">
    <property type="nucleotide sequence ID" value="NC_014219.1"/>
</dbReference>
<dbReference type="Proteomes" id="UP000000271">
    <property type="component" value="Chromosome"/>
</dbReference>
<dbReference type="Pfam" id="PF05193">
    <property type="entry name" value="Peptidase_M16_C"/>
    <property type="match status" value="1"/>
</dbReference>
<dbReference type="GO" id="GO:0046872">
    <property type="term" value="F:metal ion binding"/>
    <property type="evidence" value="ECO:0007669"/>
    <property type="project" value="InterPro"/>
</dbReference>
<organism evidence="3 4">
    <name type="scientific">Bacillus selenitireducens (strain ATCC 700615 / DSM 15326 / MLS10)</name>
    <dbReference type="NCBI Taxonomy" id="439292"/>
    <lineage>
        <taxon>Bacteria</taxon>
        <taxon>Bacillati</taxon>
        <taxon>Bacillota</taxon>
        <taxon>Bacilli</taxon>
        <taxon>Bacillales</taxon>
        <taxon>Bacillaceae</taxon>
        <taxon>Salisediminibacterium</taxon>
    </lineage>
</organism>
<dbReference type="KEGG" id="bse:Bsel_1804"/>
<dbReference type="SUPFAM" id="SSF63411">
    <property type="entry name" value="LuxS/MPP-like metallohydrolase"/>
    <property type="match status" value="2"/>
</dbReference>
<dbReference type="STRING" id="439292.Bsel_1804"/>
<dbReference type="AlphaFoldDB" id="D6XU25"/>
<dbReference type="NCBIfam" id="NF047421">
    <property type="entry name" value="YfmH_fam"/>
    <property type="match status" value="1"/>
</dbReference>
<dbReference type="OrthoDB" id="9811314at2"/>
<dbReference type="Pfam" id="PF00675">
    <property type="entry name" value="Peptidase_M16"/>
    <property type="match status" value="1"/>
</dbReference>
<dbReference type="InterPro" id="IPR011249">
    <property type="entry name" value="Metalloenz_LuxS/M16"/>
</dbReference>
<sequence>MQTIRFEQLDETLYKETLPNGLEVFILPKPGFRKTFATFTAKYGSMDRSFTPIGQKDPMTVPDGIAHFLEHKMFEDEDGDVFQVFSKQGASANAFTSFTRTAYLFSSTSMVNENVETLLDFVQKPYFTSESVEKEKGIIGQEIRMYEDNPDWRNFFGLLKAMYQKHPVAIDIAGTVESIDEITADLLYSCYETFYHPANMALFIVGNVDQNEMMTLVRNNQNNKSFDRLEKTPRNLFTEEPAEVNQKTVTVEMPVQTGKVLLGIKDHRQELFGQDLLKYELAMEIVMDLLFGQSSENYSKLYRQGLIDDSFGYDFTHEEGFGFSVVGGDSEKPEVLAETLKSMLKEALEKGLDETSFERIRKQKLGQFLRSLNSPEFIANQFTRYHFLGIDLFEGVPALESLRFQEVEDIMKDHMDLENRLAVCFVLPEKER</sequence>